<dbReference type="InterPro" id="IPR026960">
    <property type="entry name" value="RVT-Znf"/>
</dbReference>
<keyword evidence="2" id="KW-0328">Glycosyltransferase</keyword>
<feature type="region of interest" description="Disordered" evidence="13">
    <location>
        <begin position="912"/>
        <end position="932"/>
    </location>
</feature>
<feature type="binding site" evidence="11">
    <location>
        <position position="736"/>
    </location>
    <ligand>
        <name>UDP-alpha-D-glucose</name>
        <dbReference type="ChEBI" id="CHEBI:58885"/>
    </ligand>
</feature>
<dbReference type="InterPro" id="IPR005150">
    <property type="entry name" value="Cellulose_synth"/>
</dbReference>
<feature type="binding site" evidence="11">
    <location>
        <position position="765"/>
    </location>
    <ligand>
        <name>UDP-alpha-D-glucose</name>
        <dbReference type="ChEBI" id="CHEBI:58885"/>
    </ligand>
</feature>
<evidence type="ECO:0000256" key="5">
    <source>
        <dbReference type="ARBA" id="ARBA00022989"/>
    </source>
</evidence>
<dbReference type="InterPro" id="IPR029058">
    <property type="entry name" value="AB_hydrolase_fold"/>
</dbReference>
<feature type="binding site" evidence="11">
    <location>
        <position position="735"/>
    </location>
    <ligand>
        <name>UDP-alpha-D-glucose</name>
        <dbReference type="ChEBI" id="CHEBI:58885"/>
    </ligand>
</feature>
<dbReference type="Pfam" id="PF03552">
    <property type="entry name" value="Cellulose_synt"/>
    <property type="match status" value="1"/>
</dbReference>
<evidence type="ECO:0000256" key="10">
    <source>
        <dbReference type="ARBA" id="ARBA00061286"/>
    </source>
</evidence>
<proteinExistence type="inferred from homology"/>
<comment type="subcellular location">
    <subcellularLocation>
        <location evidence="1">Golgi apparatus membrane</location>
        <topology evidence="1">Multi-pass membrane protein</topology>
    </subcellularLocation>
</comment>
<reference evidence="15" key="1">
    <citation type="submission" date="2019-09" db="EMBL/GenBank/DDBJ databases">
        <title>Draft genome information of white flower Hibiscus syriacus.</title>
        <authorList>
            <person name="Kim Y.-M."/>
        </authorList>
    </citation>
    <scope>NUCLEOTIDE SEQUENCE [LARGE SCALE GENOMIC DNA]</scope>
    <source>
        <strain evidence="15">YM2019G1</strain>
    </source>
</reference>
<gene>
    <name evidence="15" type="ORF">F3Y22_tig00112050pilonHSYRG00019</name>
</gene>
<dbReference type="GO" id="GO:0030244">
    <property type="term" value="P:cellulose biosynthetic process"/>
    <property type="evidence" value="ECO:0007669"/>
    <property type="project" value="InterPro"/>
</dbReference>
<keyword evidence="6" id="KW-0333">Golgi apparatus</keyword>
<comment type="similarity">
    <text evidence="10">Belongs to the glycosyltransferase 2 family. Plant cellulose synthase-like D subfamily.</text>
</comment>
<evidence type="ECO:0000256" key="13">
    <source>
        <dbReference type="SAM" id="MobiDB-lite"/>
    </source>
</evidence>
<feature type="binding site" evidence="11">
    <location>
        <position position="956"/>
    </location>
    <ligand>
        <name>UDP-alpha-D-glucose</name>
        <dbReference type="ChEBI" id="CHEBI:58885"/>
    </ligand>
</feature>
<dbReference type="GO" id="GO:0071555">
    <property type="term" value="P:cell wall organization"/>
    <property type="evidence" value="ECO:0007669"/>
    <property type="project" value="UniProtKB-KW"/>
</dbReference>
<evidence type="ECO:0000256" key="2">
    <source>
        <dbReference type="ARBA" id="ARBA00022676"/>
    </source>
</evidence>
<keyword evidence="7" id="KW-0472">Membrane</keyword>
<evidence type="ECO:0000256" key="9">
    <source>
        <dbReference type="ARBA" id="ARBA00037405"/>
    </source>
</evidence>
<keyword evidence="3" id="KW-0808">Transferase</keyword>
<dbReference type="FunFam" id="3.90.550.10:FF:000027">
    <property type="entry name" value="Cellulose synthase-like protein D4"/>
    <property type="match status" value="1"/>
</dbReference>
<dbReference type="SUPFAM" id="SSF57850">
    <property type="entry name" value="RING/U-box"/>
    <property type="match status" value="1"/>
</dbReference>
<dbReference type="Proteomes" id="UP000436088">
    <property type="component" value="Unassembled WGS sequence"/>
</dbReference>
<dbReference type="GO" id="GO:0000139">
    <property type="term" value="C:Golgi membrane"/>
    <property type="evidence" value="ECO:0007669"/>
    <property type="project" value="UniProtKB-SubCell"/>
</dbReference>
<keyword evidence="5" id="KW-1133">Transmembrane helix</keyword>
<feature type="binding site" evidence="11">
    <location>
        <position position="729"/>
    </location>
    <ligand>
        <name>UDP-alpha-D-glucose</name>
        <dbReference type="ChEBI" id="CHEBI:58885"/>
    </ligand>
</feature>
<protein>
    <submittedName>
        <fullName evidence="15">Cellulose synthase-like protein D2</fullName>
    </submittedName>
</protein>
<comment type="function">
    <text evidence="9">Thought to be a Golgi-localized beta-glycan synthase that polymerize the backbones of noncellulosic polysaccharides (hemicelluloses) of plant cell wall.</text>
</comment>
<keyword evidence="16" id="KW-1185">Reference proteome</keyword>
<evidence type="ECO:0000256" key="12">
    <source>
        <dbReference type="PIRSR" id="PIRSR605150-3"/>
    </source>
</evidence>
<evidence type="ECO:0000256" key="3">
    <source>
        <dbReference type="ARBA" id="ARBA00022679"/>
    </source>
</evidence>
<evidence type="ECO:0000313" key="16">
    <source>
        <dbReference type="Proteomes" id="UP000436088"/>
    </source>
</evidence>
<dbReference type="Gene3D" id="3.30.40.10">
    <property type="entry name" value="Zinc/RING finger domain, C3HC4 (zinc finger)"/>
    <property type="match status" value="1"/>
</dbReference>
<dbReference type="InterPro" id="IPR029044">
    <property type="entry name" value="Nucleotide-diphossugar_trans"/>
</dbReference>
<evidence type="ECO:0000256" key="6">
    <source>
        <dbReference type="ARBA" id="ARBA00023034"/>
    </source>
</evidence>
<dbReference type="AlphaFoldDB" id="A0A6A2Y9S3"/>
<evidence type="ECO:0000256" key="7">
    <source>
        <dbReference type="ARBA" id="ARBA00023136"/>
    </source>
</evidence>
<dbReference type="SUPFAM" id="SSF53474">
    <property type="entry name" value="alpha/beta-Hydrolases"/>
    <property type="match status" value="1"/>
</dbReference>
<dbReference type="EMBL" id="VEPZ02001493">
    <property type="protein sequence ID" value="KAE8670859.1"/>
    <property type="molecule type" value="Genomic_DNA"/>
</dbReference>
<accession>A0A6A2Y9S3</accession>
<organism evidence="15 16">
    <name type="scientific">Hibiscus syriacus</name>
    <name type="common">Rose of Sharon</name>
    <dbReference type="NCBI Taxonomy" id="106335"/>
    <lineage>
        <taxon>Eukaryota</taxon>
        <taxon>Viridiplantae</taxon>
        <taxon>Streptophyta</taxon>
        <taxon>Embryophyta</taxon>
        <taxon>Tracheophyta</taxon>
        <taxon>Spermatophyta</taxon>
        <taxon>Magnoliopsida</taxon>
        <taxon>eudicotyledons</taxon>
        <taxon>Gunneridae</taxon>
        <taxon>Pentapetalae</taxon>
        <taxon>rosids</taxon>
        <taxon>malvids</taxon>
        <taxon>Malvales</taxon>
        <taxon>Malvaceae</taxon>
        <taxon>Malvoideae</taxon>
        <taxon>Hibiscus</taxon>
    </lineage>
</organism>
<evidence type="ECO:0000313" key="15">
    <source>
        <dbReference type="EMBL" id="KAE8670859.1"/>
    </source>
</evidence>
<evidence type="ECO:0000256" key="8">
    <source>
        <dbReference type="ARBA" id="ARBA00023316"/>
    </source>
</evidence>
<comment type="caution">
    <text evidence="15">The sequence shown here is derived from an EMBL/GenBank/DDBJ whole genome shotgun (WGS) entry which is preliminary data.</text>
</comment>
<dbReference type="InterPro" id="IPR013083">
    <property type="entry name" value="Znf_RING/FYVE/PHD"/>
</dbReference>
<dbReference type="PANTHER" id="PTHR13301">
    <property type="entry name" value="X-BOX TRANSCRIPTION FACTOR-RELATED"/>
    <property type="match status" value="1"/>
</dbReference>
<dbReference type="SUPFAM" id="SSF53448">
    <property type="entry name" value="Nucleotide-diphospho-sugar transferases"/>
    <property type="match status" value="1"/>
</dbReference>
<dbReference type="Pfam" id="PF13966">
    <property type="entry name" value="zf-RVT"/>
    <property type="match status" value="1"/>
</dbReference>
<dbReference type="GO" id="GO:0016760">
    <property type="term" value="F:cellulose synthase (UDP-forming) activity"/>
    <property type="evidence" value="ECO:0007669"/>
    <property type="project" value="InterPro"/>
</dbReference>
<keyword evidence="4" id="KW-0812">Transmembrane</keyword>
<sequence>MACVFSQLAAKFAFIPPSPPTYQVKDDNSGKLKLLSSSSVPVADDPSLDVLLIDTKLGNKIVGFYFKNPYARLTLLYSHGNAVDLGQLYDLFVQLKVNLRVNLMGYDYSGYGASAGKPSESNTYADIEAVYQCLQTEYGISQEDLILYGQSVGSGPTLHLAAKLPRLRGVVLHSGILSGLRVLCHVKSSLIIGIRTDGLLVDTVGNEHQEDSEGEVPCPCNTCKSLSNFCFALASISKLKVGRNRIEHFNQGTEDDVVDWLHGNGLWKMAREPAHFSWILAKLFKLRSEVSELFCSIRNWTQINARWIWDNIRCRRRRLPTKDRLTRFGIAVDSGCGLCRSGFESRDHIFSDCAFAVGVWHAILHACGLSQEPLCWNDLICWLMLNLKGKSLLVQILKLTWSEFIYFIWKERNHKLFRGKDQTMASGPRITRRTPTIHHITNSAGDIDNENDMVDSSRYTVHLLPTSDNQPMPMEIAMQSVGTDDQYVSDSMFTGGYNRVTRAHSKKIINSDPATVVAEGSFFEIPGCGSKMMTNLQGVDVFPRECGFRICKDCYIDAIATGDGFCPGCKEHYRVSDVSEMAPASNVRLSKSSRRMPVVESTEPLMRSHSNDDHKLFPEKQWKPLTQKSSIRSAILSPYRLLILIRIVVLGLFLQWRISHPNEDAIWLWFMSVICEIWFAFSWLLDQLPKLCPLDRAVDLDALQEKFKKPSSNNPSGISDIPGIDVFVSTADPEKEPPLVTANTILSILAAEYPVEKLACYVSDDGGALLTFKAMAEAGSFARIWVPLCRKHEIQPRNPEFYFNLKRDPCKNKVRLDFVRDHRQVKREYYEFKVSINGLSDSIRQCSDAFNKREEVKILKRWREDNSDEPMETLKIPKATWMADRTHWPGTWTVPAPEHSRGDHASIIQMMDPPRGEPQNGTEGDGNSMDPSEVDIRLPMLVYVTREKRPGYDHNKKAGAMNALVRASAIMSNGPFILNLDCDHYVYNSLALREGICFMMDRDGERICYVQFPQRFEGFDPFDRYANHNTVFFDVNMRTLDGLQGPVYVGTGCLFRRTALYGFEPHPSI</sequence>
<feature type="domain" description="Reverse transcriptase zinc-binding" evidence="14">
    <location>
        <begin position="314"/>
        <end position="360"/>
    </location>
</feature>
<name>A0A6A2Y9S3_HIBSY</name>
<evidence type="ECO:0000256" key="11">
    <source>
        <dbReference type="PIRSR" id="PIRSR605150-2"/>
    </source>
</evidence>
<evidence type="ECO:0000256" key="1">
    <source>
        <dbReference type="ARBA" id="ARBA00004653"/>
    </source>
</evidence>
<dbReference type="Pfam" id="PF14570">
    <property type="entry name" value="zf-RING_4"/>
    <property type="match status" value="1"/>
</dbReference>
<dbReference type="Gene3D" id="3.90.550.10">
    <property type="entry name" value="Spore Coat Polysaccharide Biosynthesis Protein SpsA, Chain A"/>
    <property type="match status" value="1"/>
</dbReference>
<feature type="binding site" evidence="12">
    <location>
        <position position="981"/>
    </location>
    <ligand>
        <name>Mn(2+)</name>
        <dbReference type="ChEBI" id="CHEBI:29035"/>
    </ligand>
</feature>
<feature type="binding site" evidence="12">
    <location>
        <position position="957"/>
    </location>
    <ligand>
        <name>Mn(2+)</name>
        <dbReference type="ChEBI" id="CHEBI:29035"/>
    </ligand>
</feature>
<keyword evidence="8" id="KW-0961">Cell wall biogenesis/degradation</keyword>
<evidence type="ECO:0000256" key="4">
    <source>
        <dbReference type="ARBA" id="ARBA00022692"/>
    </source>
</evidence>
<evidence type="ECO:0000259" key="14">
    <source>
        <dbReference type="Pfam" id="PF13966"/>
    </source>
</evidence>
<dbReference type="Gene3D" id="3.40.50.1820">
    <property type="entry name" value="alpha/beta hydrolase"/>
    <property type="match status" value="1"/>
</dbReference>